<accession>A0AB73FEB1</accession>
<comment type="caution">
    <text evidence="1">The sequence shown here is derived from an EMBL/GenBank/DDBJ whole genome shotgun (WGS) entry which is preliminary data.</text>
</comment>
<name>A0AB73FEB1_ACIBA</name>
<protein>
    <recommendedName>
        <fullName evidence="3">DUF262 domain-containing protein</fullName>
    </recommendedName>
</protein>
<proteinExistence type="predicted"/>
<evidence type="ECO:0000313" key="2">
    <source>
        <dbReference type="Proteomes" id="UP000051322"/>
    </source>
</evidence>
<dbReference type="EMBL" id="LLFE01000056">
    <property type="protein sequence ID" value="KQD19185.1"/>
    <property type="molecule type" value="Genomic_DNA"/>
</dbReference>
<evidence type="ECO:0008006" key="3">
    <source>
        <dbReference type="Google" id="ProtNLM"/>
    </source>
</evidence>
<sequence length="73" mass="8575">MHSDSASLEIKDGLLFEPQLKKYLWSEQQLQDALMQKQDLIVVSQPHNFATKDPSVKTLHYRNYDVFIFHPSK</sequence>
<organism evidence="1 2">
    <name type="scientific">Acinetobacter baumannii</name>
    <dbReference type="NCBI Taxonomy" id="470"/>
    <lineage>
        <taxon>Bacteria</taxon>
        <taxon>Pseudomonadati</taxon>
        <taxon>Pseudomonadota</taxon>
        <taxon>Gammaproteobacteria</taxon>
        <taxon>Moraxellales</taxon>
        <taxon>Moraxellaceae</taxon>
        <taxon>Acinetobacter</taxon>
        <taxon>Acinetobacter calcoaceticus/baumannii complex</taxon>
    </lineage>
</organism>
<gene>
    <name evidence="1" type="ORF">APD06_16400</name>
</gene>
<reference evidence="1 2" key="1">
    <citation type="submission" date="2015-10" db="EMBL/GenBank/DDBJ databases">
        <title>The utility of whole genome sequencing in characterizing Acinetobacter epidemiology and analyzing hospital outbreaks.</title>
        <authorList>
            <person name="Ozer E.A."/>
            <person name="Fitzpatrick M.A."/>
            <person name="Hauser A.R."/>
        </authorList>
    </citation>
    <scope>NUCLEOTIDE SEQUENCE [LARGE SCALE GENOMIC DNA]</scope>
    <source>
        <strain evidence="1 2">ABBL059</strain>
    </source>
</reference>
<evidence type="ECO:0000313" key="1">
    <source>
        <dbReference type="EMBL" id="KQD19185.1"/>
    </source>
</evidence>
<dbReference type="Proteomes" id="UP000051322">
    <property type="component" value="Unassembled WGS sequence"/>
</dbReference>
<dbReference type="AlphaFoldDB" id="A0AB73FEB1"/>